<protein>
    <submittedName>
        <fullName evidence="2">Uncharacterized protein</fullName>
    </submittedName>
</protein>
<dbReference type="EMBL" id="CAJNNW010037474">
    <property type="protein sequence ID" value="CAE8742106.1"/>
    <property type="molecule type" value="Genomic_DNA"/>
</dbReference>
<evidence type="ECO:0000313" key="2">
    <source>
        <dbReference type="EMBL" id="CAE8742106.1"/>
    </source>
</evidence>
<reference evidence="2" key="1">
    <citation type="submission" date="2021-02" db="EMBL/GenBank/DDBJ databases">
        <authorList>
            <person name="Dougan E. K."/>
            <person name="Rhodes N."/>
            <person name="Thang M."/>
            <person name="Chan C."/>
        </authorList>
    </citation>
    <scope>NUCLEOTIDE SEQUENCE</scope>
</reference>
<comment type="caution">
    <text evidence="2">The sequence shown here is derived from an EMBL/GenBank/DDBJ whole genome shotgun (WGS) entry which is preliminary data.</text>
</comment>
<feature type="region of interest" description="Disordered" evidence="1">
    <location>
        <begin position="31"/>
        <end position="75"/>
    </location>
</feature>
<name>A0A813LYZ2_POLGL</name>
<evidence type="ECO:0000313" key="3">
    <source>
        <dbReference type="Proteomes" id="UP000626109"/>
    </source>
</evidence>
<sequence>MGQTCSQIPNDSLLEAEIKLEGPLISSLAIHNEEEGREKPTHLELKASEATPSTCASDGGVDFKQGAPTPNSLASPASLLQVDTEPEPLTVDSVIGLCTTGRTMEAVVALEQLELQVSSGARSPATQDSASARLAARLRDEPVLQRLRAIRDRRATFLHRLAGPAWKEGENWATIELRDPNLGDHFRLQMQIRFANTAERDPHGASSQLIIGTKVFGFPMPLPKLIAFQSQVDLMQKEWLKDCSNLVGKPGGSDKLFTSFLTSVLAPKMLPWKLEEFLVRDFVVSEEALPINEARPGVTTMESSPADSLTSYFGVEIPKPRRGMIRLSGSEKMNHFMPGLAGPEYTDCISSVRISVPLNSWLVPLSLVKPFLADIFAGTLKTVKKNVIDDWDNLEFEKRMAENSDFFNKIQAVVDAQTKKLASVT</sequence>
<gene>
    <name evidence="2" type="ORF">PGLA2088_LOCUS50818</name>
</gene>
<accession>A0A813LYZ2</accession>
<dbReference type="Proteomes" id="UP000626109">
    <property type="component" value="Unassembled WGS sequence"/>
</dbReference>
<feature type="compositionally biased region" description="Basic and acidic residues" evidence="1">
    <location>
        <begin position="31"/>
        <end position="47"/>
    </location>
</feature>
<dbReference type="AlphaFoldDB" id="A0A813LYZ2"/>
<organism evidence="2 3">
    <name type="scientific">Polarella glacialis</name>
    <name type="common">Dinoflagellate</name>
    <dbReference type="NCBI Taxonomy" id="89957"/>
    <lineage>
        <taxon>Eukaryota</taxon>
        <taxon>Sar</taxon>
        <taxon>Alveolata</taxon>
        <taxon>Dinophyceae</taxon>
        <taxon>Suessiales</taxon>
        <taxon>Suessiaceae</taxon>
        <taxon>Polarella</taxon>
    </lineage>
</organism>
<evidence type="ECO:0000256" key="1">
    <source>
        <dbReference type="SAM" id="MobiDB-lite"/>
    </source>
</evidence>
<proteinExistence type="predicted"/>